<dbReference type="SUPFAM" id="SSF54637">
    <property type="entry name" value="Thioesterase/thiol ester dehydrase-isomerase"/>
    <property type="match status" value="2"/>
</dbReference>
<evidence type="ECO:0000256" key="1">
    <source>
        <dbReference type="SAM" id="MobiDB-lite"/>
    </source>
</evidence>
<dbReference type="AlphaFoldDB" id="A0A840UAM4"/>
<dbReference type="Pfam" id="PF22817">
    <property type="entry name" value="ApeP-like"/>
    <property type="match status" value="1"/>
</dbReference>
<feature type="region of interest" description="Disordered" evidence="1">
    <location>
        <begin position="91"/>
        <end position="114"/>
    </location>
</feature>
<accession>A0A840UAM4</accession>
<keyword evidence="4" id="KW-1185">Reference proteome</keyword>
<comment type="caution">
    <text evidence="3">The sequence shown here is derived from an EMBL/GenBank/DDBJ whole genome shotgun (WGS) entry which is preliminary data.</text>
</comment>
<feature type="domain" description="ApeI dehydratase-like" evidence="2">
    <location>
        <begin position="2"/>
        <end position="68"/>
    </location>
</feature>
<dbReference type="RefSeq" id="WP_183699950.1">
    <property type="nucleotide sequence ID" value="NZ_JACHFE010000002.1"/>
</dbReference>
<sequence length="247" mass="26371">MHFQILIARDHPALPGHFPGQPLVPAVVMLDEMAKGLGRLTGQPITSVRQLRLLEPLSPGLALDITVQDKGGDGWALVGRTGDRVVVKGRFSSVPPDPDEIGPRSPVSGRPQNTDAVYRDLPHDGAMRLIERFYLSEKVAVCDLSVAPDNPLVDTEGRLSAWMSLEYAAQLMACRSVAGGGLSFGRAMVVMVRSLACYGPGYLVAPADLSVQVEEEVAQPGAVQCRFQAWSADRLLAAGVFTVMAGA</sequence>
<dbReference type="Gene3D" id="3.10.129.10">
    <property type="entry name" value="Hotdog Thioesterase"/>
    <property type="match status" value="1"/>
</dbReference>
<proteinExistence type="predicted"/>
<organism evidence="3 4">
    <name type="scientific">Marinobacter oulmenensis</name>
    <dbReference type="NCBI Taxonomy" id="643747"/>
    <lineage>
        <taxon>Bacteria</taxon>
        <taxon>Pseudomonadati</taxon>
        <taxon>Pseudomonadota</taxon>
        <taxon>Gammaproteobacteria</taxon>
        <taxon>Pseudomonadales</taxon>
        <taxon>Marinobacteraceae</taxon>
        <taxon>Marinobacter</taxon>
    </lineage>
</organism>
<dbReference type="Pfam" id="PF22818">
    <property type="entry name" value="ApeI-like"/>
    <property type="match status" value="1"/>
</dbReference>
<reference evidence="3 4" key="1">
    <citation type="submission" date="2020-08" db="EMBL/GenBank/DDBJ databases">
        <title>Genomic Encyclopedia of Type Strains, Phase IV (KMG-IV): sequencing the most valuable type-strain genomes for metagenomic binning, comparative biology and taxonomic classification.</title>
        <authorList>
            <person name="Goeker M."/>
        </authorList>
    </citation>
    <scope>NUCLEOTIDE SEQUENCE [LARGE SCALE GENOMIC DNA]</scope>
    <source>
        <strain evidence="3 4">DSM 22359</strain>
    </source>
</reference>
<gene>
    <name evidence="3" type="ORF">HNR38_000752</name>
</gene>
<name>A0A840UAM4_9GAMM</name>
<evidence type="ECO:0000313" key="4">
    <source>
        <dbReference type="Proteomes" id="UP000591735"/>
    </source>
</evidence>
<dbReference type="Proteomes" id="UP000591735">
    <property type="component" value="Unassembled WGS sequence"/>
</dbReference>
<dbReference type="InterPro" id="IPR016776">
    <property type="entry name" value="ApeP-like_dehydratase"/>
</dbReference>
<evidence type="ECO:0000313" key="3">
    <source>
        <dbReference type="EMBL" id="MBB5320280.1"/>
    </source>
</evidence>
<dbReference type="InterPro" id="IPR054545">
    <property type="entry name" value="ApeI-like"/>
</dbReference>
<protein>
    <submittedName>
        <fullName evidence="3">Putative hotdog family 3-hydroxylacyl-ACP dehydratase</fullName>
    </submittedName>
</protein>
<dbReference type="InterPro" id="IPR029069">
    <property type="entry name" value="HotDog_dom_sf"/>
</dbReference>
<dbReference type="EMBL" id="JACHFE010000002">
    <property type="protein sequence ID" value="MBB5320280.1"/>
    <property type="molecule type" value="Genomic_DNA"/>
</dbReference>
<evidence type="ECO:0000259" key="2">
    <source>
        <dbReference type="Pfam" id="PF22818"/>
    </source>
</evidence>